<dbReference type="PANTHER" id="PTHR48207:SF3">
    <property type="entry name" value="SUCCINATE--HYDROXYMETHYLGLUTARATE COA-TRANSFERASE"/>
    <property type="match status" value="1"/>
</dbReference>
<dbReference type="Pfam" id="PF02515">
    <property type="entry name" value="CoA_transf_3"/>
    <property type="match status" value="1"/>
</dbReference>
<dbReference type="Gene3D" id="3.40.50.10540">
    <property type="entry name" value="Crotonobetainyl-coa:carnitine coa-transferase, domain 1"/>
    <property type="match status" value="1"/>
</dbReference>
<dbReference type="Gene3D" id="3.30.1540.10">
    <property type="entry name" value="formyl-coa transferase, domain 3"/>
    <property type="match status" value="1"/>
</dbReference>
<comment type="caution">
    <text evidence="2">The sequence shown here is derived from an EMBL/GenBank/DDBJ whole genome shotgun (WGS) entry which is preliminary data.</text>
</comment>
<dbReference type="InterPro" id="IPR023606">
    <property type="entry name" value="CoA-Trfase_III_dom_1_sf"/>
</dbReference>
<dbReference type="SUPFAM" id="SSF89796">
    <property type="entry name" value="CoA-transferase family III (CaiB/BaiF)"/>
    <property type="match status" value="1"/>
</dbReference>
<evidence type="ECO:0000256" key="1">
    <source>
        <dbReference type="ARBA" id="ARBA00022679"/>
    </source>
</evidence>
<dbReference type="EMBL" id="NVUS01000012">
    <property type="protein sequence ID" value="PCJ00369.1"/>
    <property type="molecule type" value="Genomic_DNA"/>
</dbReference>
<gene>
    <name evidence="2" type="ORF">COB13_10140</name>
</gene>
<dbReference type="InterPro" id="IPR050483">
    <property type="entry name" value="CoA-transferase_III_domain"/>
</dbReference>
<evidence type="ECO:0008006" key="3">
    <source>
        <dbReference type="Google" id="ProtNLM"/>
    </source>
</evidence>
<organism evidence="2">
    <name type="scientific">OCS116 cluster bacterium</name>
    <dbReference type="NCBI Taxonomy" id="2030921"/>
    <lineage>
        <taxon>Bacteria</taxon>
        <taxon>Pseudomonadati</taxon>
        <taxon>Pseudomonadota</taxon>
        <taxon>Alphaproteobacteria</taxon>
        <taxon>OCS116 cluster</taxon>
    </lineage>
</organism>
<accession>A0A2A4YZQ8</accession>
<evidence type="ECO:0000313" key="2">
    <source>
        <dbReference type="EMBL" id="PCJ00369.1"/>
    </source>
</evidence>
<dbReference type="PANTHER" id="PTHR48207">
    <property type="entry name" value="SUCCINATE--HYDROXYMETHYLGLUTARATE COA-TRANSFERASE"/>
    <property type="match status" value="1"/>
</dbReference>
<proteinExistence type="predicted"/>
<dbReference type="InterPro" id="IPR044855">
    <property type="entry name" value="CoA-Trfase_III_dom3_sf"/>
</dbReference>
<reference evidence="2" key="2">
    <citation type="journal article" date="2018" name="ISME J.">
        <title>A dynamic microbial community with high functional redundancy inhabits the cold, oxic subseafloor aquifer.</title>
        <authorList>
            <person name="Tully B.J."/>
            <person name="Wheat C.G."/>
            <person name="Glazer B.T."/>
            <person name="Huber J.A."/>
        </authorList>
    </citation>
    <scope>NUCLEOTIDE SEQUENCE</scope>
    <source>
        <strain evidence="2">NORP83</strain>
    </source>
</reference>
<protein>
    <recommendedName>
        <fullName evidence="3">CoA transferase</fullName>
    </recommendedName>
</protein>
<name>A0A2A4YZQ8_9PROT</name>
<sequence length="413" mass="45232">MNSAFIKARGALEGVRVLEISSLSGAVCGRVLADLGAEVIKIEPEGGEAARNDLQMVPTKKGKISASWLAYNFGKKSITLDINSKDTEALFTDLIKSIDIVVCDFQRLTLPQMDRLATLARTTNPKLIWTEILPFGRGNAYEATPATDTTLQALGGHLYLNGEVDRPPVRIGLPVGLAQAGAEASNASLMAYYHALRTGEGQRVDISVQEVITWTLLNTTMAWQILGLNEMRGGALRKERANRFFTRLVWPCQDGYVVVGPVGGGGGSARSKSYAALLKWMAEEDITDEILTRHDWNGEGQFAIPQEDYDEVTAVIKAFIAPKTTEQLIARAVRDRILMAPINSIKHIFENVQFRDRGLFKPLIDEALGLDVELPANWVRMSQAQIAHMTPAPIAGADTRAVFEELAQLKEAT</sequence>
<dbReference type="AlphaFoldDB" id="A0A2A4YZQ8"/>
<reference key="1">
    <citation type="submission" date="2017-08" db="EMBL/GenBank/DDBJ databases">
        <title>A dynamic microbial community with high functional redundancy inhabits the cold, oxic subseafloor aquifer.</title>
        <authorList>
            <person name="Tully B.J."/>
            <person name="Wheat C.G."/>
            <person name="Glazer B.T."/>
            <person name="Huber J.A."/>
        </authorList>
    </citation>
    <scope>NUCLEOTIDE SEQUENCE [LARGE SCALE GENOMIC DNA]</scope>
</reference>
<keyword evidence="1" id="KW-0808">Transferase</keyword>
<dbReference type="InterPro" id="IPR003673">
    <property type="entry name" value="CoA-Trfase_fam_III"/>
</dbReference>
<dbReference type="GO" id="GO:0008410">
    <property type="term" value="F:CoA-transferase activity"/>
    <property type="evidence" value="ECO:0007669"/>
    <property type="project" value="TreeGrafter"/>
</dbReference>